<evidence type="ECO:0000256" key="2">
    <source>
        <dbReference type="SAM" id="SignalP"/>
    </source>
</evidence>
<dbReference type="InterPro" id="IPR006311">
    <property type="entry name" value="TAT_signal"/>
</dbReference>
<evidence type="ECO:0000256" key="1">
    <source>
        <dbReference type="SAM" id="MobiDB-lite"/>
    </source>
</evidence>
<proteinExistence type="predicted"/>
<feature type="compositionally biased region" description="Low complexity" evidence="1">
    <location>
        <begin position="30"/>
        <end position="49"/>
    </location>
</feature>
<keyword evidence="2" id="KW-0732">Signal</keyword>
<accession>A0ABN2AKE7</accession>
<evidence type="ECO:0000313" key="4">
    <source>
        <dbReference type="EMBL" id="GAA1520340.1"/>
    </source>
</evidence>
<feature type="chain" id="PRO_5046412734" description="Ricin B lectin domain-containing protein" evidence="2">
    <location>
        <begin position="31"/>
        <end position="258"/>
    </location>
</feature>
<dbReference type="SUPFAM" id="SSF50370">
    <property type="entry name" value="Ricin B-like lectins"/>
    <property type="match status" value="1"/>
</dbReference>
<reference evidence="4 5" key="1">
    <citation type="journal article" date="2019" name="Int. J. Syst. Evol. Microbiol.">
        <title>The Global Catalogue of Microorganisms (GCM) 10K type strain sequencing project: providing services to taxonomists for standard genome sequencing and annotation.</title>
        <authorList>
            <consortium name="The Broad Institute Genomics Platform"/>
            <consortium name="The Broad Institute Genome Sequencing Center for Infectious Disease"/>
            <person name="Wu L."/>
            <person name="Ma J."/>
        </authorList>
    </citation>
    <scope>NUCLEOTIDE SEQUENCE [LARGE SCALE GENOMIC DNA]</scope>
    <source>
        <strain evidence="4 5">JCM 14303</strain>
    </source>
</reference>
<evidence type="ECO:0000313" key="5">
    <source>
        <dbReference type="Proteomes" id="UP001500363"/>
    </source>
</evidence>
<keyword evidence="5" id="KW-1185">Reference proteome</keyword>
<dbReference type="EMBL" id="BAAANC010000001">
    <property type="protein sequence ID" value="GAA1520340.1"/>
    <property type="molecule type" value="Genomic_DNA"/>
</dbReference>
<dbReference type="PROSITE" id="PS50231">
    <property type="entry name" value="RICIN_B_LECTIN"/>
    <property type="match status" value="1"/>
</dbReference>
<dbReference type="RefSeq" id="WP_344172537.1">
    <property type="nucleotide sequence ID" value="NZ_BAAANC010000001.1"/>
</dbReference>
<dbReference type="SMART" id="SM00458">
    <property type="entry name" value="RICIN"/>
    <property type="match status" value="1"/>
</dbReference>
<feature type="region of interest" description="Disordered" evidence="1">
    <location>
        <begin position="27"/>
        <end position="52"/>
    </location>
</feature>
<comment type="caution">
    <text evidence="4">The sequence shown here is derived from an EMBL/GenBank/DDBJ whole genome shotgun (WGS) entry which is preliminary data.</text>
</comment>
<dbReference type="InterPro" id="IPR035992">
    <property type="entry name" value="Ricin_B-like_lectins"/>
</dbReference>
<evidence type="ECO:0000259" key="3">
    <source>
        <dbReference type="SMART" id="SM00458"/>
    </source>
</evidence>
<dbReference type="PROSITE" id="PS51318">
    <property type="entry name" value="TAT"/>
    <property type="match status" value="1"/>
</dbReference>
<feature type="domain" description="Ricin B lectin" evidence="3">
    <location>
        <begin position="52"/>
        <end position="195"/>
    </location>
</feature>
<dbReference type="InterPro" id="IPR000772">
    <property type="entry name" value="Ricin_B_lectin"/>
</dbReference>
<protein>
    <recommendedName>
        <fullName evidence="3">Ricin B lectin domain-containing protein</fullName>
    </recommendedName>
</protein>
<organism evidence="4 5">
    <name type="scientific">Kribbella lupini</name>
    <dbReference type="NCBI Taxonomy" id="291602"/>
    <lineage>
        <taxon>Bacteria</taxon>
        <taxon>Bacillati</taxon>
        <taxon>Actinomycetota</taxon>
        <taxon>Actinomycetes</taxon>
        <taxon>Propionibacteriales</taxon>
        <taxon>Kribbellaceae</taxon>
        <taxon>Kribbella</taxon>
    </lineage>
</organism>
<sequence length="258" mass="26953">MSTRSLLTRSGALLVVAALAAGTMPGTAQANTAPAPAEHTAAAPPAELPVGKPRQYTNRVQKKMCLTFAVTPDGIPTAVMIKCNKGSKGKIQQWTYTADHQLMVSMSKDVGGDLPNGACLDTAADLVQVAERAPLLVLPCRAGDGQKWTYNKETGSLINKANGKALSSMIGVAKQALPTSTVPPSGAADQKWMAGPIPMETLLGAVIQLIDALLEALGLEMPDEYETAGKAMLKGLDGKVPVPDQLKQLPKQMVKMAG</sequence>
<name>A0ABN2AKE7_9ACTN</name>
<gene>
    <name evidence="4" type="ORF">GCM10009741_21270</name>
</gene>
<dbReference type="Proteomes" id="UP001500363">
    <property type="component" value="Unassembled WGS sequence"/>
</dbReference>
<feature type="signal peptide" evidence="2">
    <location>
        <begin position="1"/>
        <end position="30"/>
    </location>
</feature>
<dbReference type="Pfam" id="PF00652">
    <property type="entry name" value="Ricin_B_lectin"/>
    <property type="match status" value="1"/>
</dbReference>
<dbReference type="Gene3D" id="2.80.10.50">
    <property type="match status" value="1"/>
</dbReference>